<protein>
    <submittedName>
        <fullName evidence="2">Uncharacterized protein</fullName>
    </submittedName>
</protein>
<proteinExistence type="predicted"/>
<dbReference type="AlphaFoldDB" id="A0A858PZF9"/>
<organism evidence="2 3">
    <name type="scientific">Anaplasma platys</name>
    <dbReference type="NCBI Taxonomy" id="949"/>
    <lineage>
        <taxon>Bacteria</taxon>
        <taxon>Pseudomonadati</taxon>
        <taxon>Pseudomonadota</taxon>
        <taxon>Alphaproteobacteria</taxon>
        <taxon>Rickettsiales</taxon>
        <taxon>Anaplasmataceae</taxon>
        <taxon>Anaplasma</taxon>
    </lineage>
</organism>
<keyword evidence="1" id="KW-1133">Transmembrane helix</keyword>
<evidence type="ECO:0000313" key="3">
    <source>
        <dbReference type="Proteomes" id="UP000500930"/>
    </source>
</evidence>
<dbReference type="KEGG" id="aplt:ANPL_04535"/>
<feature type="transmembrane region" description="Helical" evidence="1">
    <location>
        <begin position="6"/>
        <end position="27"/>
    </location>
</feature>
<dbReference type="Proteomes" id="UP000500930">
    <property type="component" value="Chromosome"/>
</dbReference>
<evidence type="ECO:0000256" key="1">
    <source>
        <dbReference type="SAM" id="Phobius"/>
    </source>
</evidence>
<dbReference type="RefSeq" id="WP_236822825.1">
    <property type="nucleotide sequence ID" value="NZ_CP046391.1"/>
</dbReference>
<evidence type="ECO:0000313" key="2">
    <source>
        <dbReference type="EMBL" id="QJC27950.1"/>
    </source>
</evidence>
<sequence length="256" mass="29374">MRKETCGWLGIFCILALWIWGVVYFALDVKKELFKAMASIERLQDNNSRLQYELSGVAAKAEQIKSSIAHLKSSIPPKTVVVNRDGCVPEECLARALLIVQDLRRTFALGAMTSDSVSVVKPVLTALNDQGIDDSLRVIEKFHNRKGYRELREEFYSIRNELNFGPQGAMWQLVSKWVSVKDRNSQIWRDYVDLENLMRAGDWEGTLEFGKSSTLSAVPRVKRWLQDLEFVLEIEAHLFVIYDKLVERVHKNPEGI</sequence>
<keyword evidence="1" id="KW-0472">Membrane</keyword>
<gene>
    <name evidence="2" type="ORF">ANPL_04535</name>
</gene>
<keyword evidence="1" id="KW-0812">Transmembrane</keyword>
<reference evidence="2 3" key="1">
    <citation type="journal article" date="2020" name="Pathogens">
        <title>First Whole Genome Sequence of Anaplasma platys, an Obligate Intracellular Rickettsial Pathogen of Dogs.</title>
        <authorList>
            <person name="Llanes A."/>
            <person name="Rajeev S."/>
        </authorList>
    </citation>
    <scope>NUCLEOTIDE SEQUENCE [LARGE SCALE GENOMIC DNA]</scope>
    <source>
        <strain evidence="2 3">S3</strain>
    </source>
</reference>
<dbReference type="EMBL" id="CP046391">
    <property type="protein sequence ID" value="QJC27950.1"/>
    <property type="molecule type" value="Genomic_DNA"/>
</dbReference>
<accession>A0A858PZF9</accession>
<keyword evidence="3" id="KW-1185">Reference proteome</keyword>
<name>A0A858PZF9_9RICK</name>